<evidence type="ECO:0000313" key="14">
    <source>
        <dbReference type="Proteomes" id="UP000287243"/>
    </source>
</evidence>
<dbReference type="GO" id="GO:0005886">
    <property type="term" value="C:plasma membrane"/>
    <property type="evidence" value="ECO:0007669"/>
    <property type="project" value="UniProtKB-SubCell"/>
</dbReference>
<dbReference type="EMBL" id="CP019384">
    <property type="protein sequence ID" value="QAT17773.1"/>
    <property type="molecule type" value="Genomic_DNA"/>
</dbReference>
<feature type="transmembrane region" description="Helical" evidence="10">
    <location>
        <begin position="85"/>
        <end position="105"/>
    </location>
</feature>
<keyword evidence="7 10" id="KW-0812">Transmembrane</keyword>
<protein>
    <recommendedName>
        <fullName evidence="11">Molybdenum transport system permease</fullName>
    </recommendedName>
</protein>
<dbReference type="InterPro" id="IPR011867">
    <property type="entry name" value="ModB_ABC"/>
</dbReference>
<comment type="similarity">
    <text evidence="3 11">Belongs to the binding-protein-dependent transport system permease family. CysTW subfamily.</text>
</comment>
<dbReference type="InterPro" id="IPR000515">
    <property type="entry name" value="MetI-like"/>
</dbReference>
<feature type="transmembrane region" description="Helical" evidence="10">
    <location>
        <begin position="134"/>
        <end position="155"/>
    </location>
</feature>
<dbReference type="OrthoDB" id="9795403at2"/>
<evidence type="ECO:0000256" key="1">
    <source>
        <dbReference type="ARBA" id="ARBA00002949"/>
    </source>
</evidence>
<keyword evidence="4 10" id="KW-0813">Transport</keyword>
<keyword evidence="9 10" id="KW-0472">Membrane</keyword>
<reference evidence="13 14" key="1">
    <citation type="submission" date="2017-01" db="EMBL/GenBank/DDBJ databases">
        <title>First insights into the biology of 'candidatus Vampirococcus archaeovorus'.</title>
        <authorList>
            <person name="Kizina J."/>
            <person name="Jordan S."/>
            <person name="Stueber K."/>
            <person name="Reinhardt R."/>
            <person name="Harder J."/>
        </authorList>
    </citation>
    <scope>NUCLEOTIDE SEQUENCE [LARGE SCALE GENOMIC DNA]</scope>
    <source>
        <strain evidence="13 14">LiM</strain>
    </source>
</reference>
<comment type="subcellular location">
    <subcellularLocation>
        <location evidence="2 10">Cell membrane</location>
        <topology evidence="2 10">Multi-pass membrane protein</topology>
    </subcellularLocation>
</comment>
<evidence type="ECO:0000256" key="3">
    <source>
        <dbReference type="ARBA" id="ARBA00007069"/>
    </source>
</evidence>
<feature type="transmembrane region" description="Helical" evidence="10">
    <location>
        <begin position="12"/>
        <end position="34"/>
    </location>
</feature>
<accession>A0A410P6I3</accession>
<dbReference type="CDD" id="cd06261">
    <property type="entry name" value="TM_PBP2"/>
    <property type="match status" value="1"/>
</dbReference>
<dbReference type="PANTHER" id="PTHR30183">
    <property type="entry name" value="MOLYBDENUM TRANSPORT SYSTEM PERMEASE PROTEIN MODB"/>
    <property type="match status" value="1"/>
</dbReference>
<evidence type="ECO:0000256" key="6">
    <source>
        <dbReference type="ARBA" id="ARBA00022505"/>
    </source>
</evidence>
<feature type="transmembrane region" description="Helical" evidence="10">
    <location>
        <begin position="196"/>
        <end position="216"/>
    </location>
</feature>
<dbReference type="Gene3D" id="1.10.3720.10">
    <property type="entry name" value="MetI-like"/>
    <property type="match status" value="1"/>
</dbReference>
<dbReference type="PANTHER" id="PTHR30183:SF8">
    <property type="entry name" value="MOLYBDENUM TRANSPORT SYSTEM PERMEASE"/>
    <property type="match status" value="1"/>
</dbReference>
<name>A0A410P6I3_VELA1</name>
<dbReference type="Proteomes" id="UP000287243">
    <property type="component" value="Chromosome"/>
</dbReference>
<dbReference type="AlphaFoldDB" id="A0A410P6I3"/>
<evidence type="ECO:0000313" key="13">
    <source>
        <dbReference type="EMBL" id="QAT17773.1"/>
    </source>
</evidence>
<sequence length="223" mass="24359">MTYDLTPLWLSLKLATVTTIVLILVGIPLAYSLAFSRGRTKPFWEALVSMPLVLPPTVLGFYILVLLSPGHAFGAFLERVLDVRVVFSFTGLVIGSVIFSLPFMVNPVKAGFQNFPHALIEAAYTLGKSRRQTLVSVIIPNTKASLLTGIVMSFAHTMGEFGVVLMIGGGIPHQTRVASIAIYNEVEAMNYSAANFYSVILVVFSLAALVLFHVLYRRHGEVV</sequence>
<dbReference type="InterPro" id="IPR035906">
    <property type="entry name" value="MetI-like_sf"/>
</dbReference>
<dbReference type="GO" id="GO:0015098">
    <property type="term" value="F:molybdate ion transmembrane transporter activity"/>
    <property type="evidence" value="ECO:0007669"/>
    <property type="project" value="UniProtKB-UniRule"/>
</dbReference>
<evidence type="ECO:0000259" key="12">
    <source>
        <dbReference type="PROSITE" id="PS50928"/>
    </source>
</evidence>
<keyword evidence="14" id="KW-1185">Reference proteome</keyword>
<evidence type="ECO:0000256" key="11">
    <source>
        <dbReference type="RuleBase" id="RU365097"/>
    </source>
</evidence>
<keyword evidence="5 11" id="KW-1003">Cell membrane</keyword>
<dbReference type="NCBIfam" id="TIGR02141">
    <property type="entry name" value="modB_ABC"/>
    <property type="match status" value="1"/>
</dbReference>
<evidence type="ECO:0000256" key="5">
    <source>
        <dbReference type="ARBA" id="ARBA00022475"/>
    </source>
</evidence>
<evidence type="ECO:0000256" key="10">
    <source>
        <dbReference type="RuleBase" id="RU363032"/>
    </source>
</evidence>
<keyword evidence="8 10" id="KW-1133">Transmembrane helix</keyword>
<proteinExistence type="inferred from homology"/>
<evidence type="ECO:0000256" key="8">
    <source>
        <dbReference type="ARBA" id="ARBA00022989"/>
    </source>
</evidence>
<dbReference type="RefSeq" id="WP_128700738.1">
    <property type="nucleotide sequence ID" value="NZ_CP019384.1"/>
</dbReference>
<dbReference type="PROSITE" id="PS50928">
    <property type="entry name" value="ABC_TM1"/>
    <property type="match status" value="1"/>
</dbReference>
<organism evidence="13 14">
    <name type="scientific">Velamenicoccus archaeovorus</name>
    <dbReference type="NCBI Taxonomy" id="1930593"/>
    <lineage>
        <taxon>Bacteria</taxon>
        <taxon>Pseudomonadati</taxon>
        <taxon>Candidatus Omnitrophota</taxon>
        <taxon>Candidatus Velamenicoccus</taxon>
    </lineage>
</organism>
<gene>
    <name evidence="13" type="ORF">BU251_08590</name>
</gene>
<dbReference type="SUPFAM" id="SSF161098">
    <property type="entry name" value="MetI-like"/>
    <property type="match status" value="1"/>
</dbReference>
<evidence type="ECO:0000256" key="7">
    <source>
        <dbReference type="ARBA" id="ARBA00022692"/>
    </source>
</evidence>
<evidence type="ECO:0000256" key="9">
    <source>
        <dbReference type="ARBA" id="ARBA00023136"/>
    </source>
</evidence>
<evidence type="ECO:0000256" key="2">
    <source>
        <dbReference type="ARBA" id="ARBA00004651"/>
    </source>
</evidence>
<dbReference type="Pfam" id="PF00528">
    <property type="entry name" value="BPD_transp_1"/>
    <property type="match status" value="1"/>
</dbReference>
<keyword evidence="6 11" id="KW-0500">Molybdenum</keyword>
<feature type="transmembrane region" description="Helical" evidence="10">
    <location>
        <begin position="46"/>
        <end position="65"/>
    </location>
</feature>
<feature type="domain" description="ABC transmembrane type-1" evidence="12">
    <location>
        <begin position="8"/>
        <end position="212"/>
    </location>
</feature>
<evidence type="ECO:0000256" key="4">
    <source>
        <dbReference type="ARBA" id="ARBA00022448"/>
    </source>
</evidence>
<dbReference type="KEGG" id="vai:BU251_08590"/>
<comment type="function">
    <text evidence="1 11">Part of the binding-protein-dependent transport system for molybdenum; probably responsible for the translocation of the substrate across the membrane.</text>
</comment>